<dbReference type="InParanoid" id="D8S6C0"/>
<dbReference type="PANTHER" id="PTHR47546">
    <property type="entry name" value="S15/NS1, RNA-BINDING PROTEIN"/>
    <property type="match status" value="1"/>
</dbReference>
<gene>
    <name evidence="6" type="ORF">SELMODRAFT_444084</name>
</gene>
<dbReference type="Gene3D" id="1.10.287.10">
    <property type="entry name" value="S15/NS1, RNA-binding"/>
    <property type="match status" value="1"/>
</dbReference>
<dbReference type="eggNOG" id="KOG2815">
    <property type="taxonomic scope" value="Eukaryota"/>
</dbReference>
<comment type="similarity">
    <text evidence="1">Belongs to the universal ribosomal protein uS15 family.</text>
</comment>
<proteinExistence type="inferred from homology"/>
<organism evidence="7">
    <name type="scientific">Selaginella moellendorffii</name>
    <name type="common">Spikemoss</name>
    <dbReference type="NCBI Taxonomy" id="88036"/>
    <lineage>
        <taxon>Eukaryota</taxon>
        <taxon>Viridiplantae</taxon>
        <taxon>Streptophyta</taxon>
        <taxon>Embryophyta</taxon>
        <taxon>Tracheophyta</taxon>
        <taxon>Lycopodiopsida</taxon>
        <taxon>Selaginellales</taxon>
        <taxon>Selaginellaceae</taxon>
        <taxon>Selaginella</taxon>
    </lineage>
</organism>
<name>D8S6C0_SELML</name>
<evidence type="ECO:0000313" key="7">
    <source>
        <dbReference type="Proteomes" id="UP000001514"/>
    </source>
</evidence>
<dbReference type="GO" id="GO:0005840">
    <property type="term" value="C:ribosome"/>
    <property type="evidence" value="ECO:0007669"/>
    <property type="project" value="UniProtKB-KW"/>
</dbReference>
<keyword evidence="2" id="KW-0689">Ribosomal protein</keyword>
<evidence type="ECO:0000256" key="4">
    <source>
        <dbReference type="ARBA" id="ARBA00035250"/>
    </source>
</evidence>
<dbReference type="HOGENOM" id="CLU_864354_0_0_1"/>
<dbReference type="Proteomes" id="UP000001514">
    <property type="component" value="Unassembled WGS sequence"/>
</dbReference>
<dbReference type="AlphaFoldDB" id="D8S6C0"/>
<dbReference type="Pfam" id="PF00312">
    <property type="entry name" value="Ribosomal_S15"/>
    <property type="match status" value="1"/>
</dbReference>
<dbReference type="STRING" id="88036.D8S6C0"/>
<protein>
    <recommendedName>
        <fullName evidence="4">Small ribosomal subunit protein uS15c</fullName>
    </recommendedName>
</protein>
<sequence length="322" mass="35922">MLSLKKCRERLLVPCNARLLATGTGGGGGDSKGGGRKGGIDFDALFKSVSRPQEKKEGAGEPIDFKKLFGNTVADKSQFKLDLTPPKREGGTIDSEKLKIDLSKLFADSPGTRTTPGDGGLKGFKLDLSKIKSKAPQLPPKEGTTSAAQDVALKKMGILNKFADVTGPSLKPVPPKDHLLEKYLAPENMSAAEFQKIELQKVRNEFKLHDADCGSSGVQSAALTKKMSFLSKHLMTHKKDVPSRRSMNTMVQRRRKLMIYLRRTDWPMYCYVISRLLLKDRIQVSNRAMQAGTKKKTMKDKRRRKKRKVKKSEKYRKKANDV</sequence>
<dbReference type="GO" id="GO:0006412">
    <property type="term" value="P:translation"/>
    <property type="evidence" value="ECO:0007669"/>
    <property type="project" value="InterPro"/>
</dbReference>
<dbReference type="PANTHER" id="PTHR47546:SF3">
    <property type="entry name" value="30S RIBOSOMAL PROTEIN S15, CHLOROPLASTIC"/>
    <property type="match status" value="1"/>
</dbReference>
<dbReference type="EMBL" id="GL377604">
    <property type="protein sequence ID" value="EFJ19915.1"/>
    <property type="molecule type" value="Genomic_DNA"/>
</dbReference>
<evidence type="ECO:0000256" key="2">
    <source>
        <dbReference type="ARBA" id="ARBA00022980"/>
    </source>
</evidence>
<evidence type="ECO:0000256" key="3">
    <source>
        <dbReference type="ARBA" id="ARBA00023274"/>
    </source>
</evidence>
<dbReference type="GO" id="GO:0005737">
    <property type="term" value="C:cytoplasm"/>
    <property type="evidence" value="ECO:0007669"/>
    <property type="project" value="UniProtKB-ARBA"/>
</dbReference>
<dbReference type="GO" id="GO:1990904">
    <property type="term" value="C:ribonucleoprotein complex"/>
    <property type="evidence" value="ECO:0007669"/>
    <property type="project" value="UniProtKB-KW"/>
</dbReference>
<keyword evidence="3" id="KW-0687">Ribonucleoprotein</keyword>
<dbReference type="SUPFAM" id="SSF47060">
    <property type="entry name" value="S15/NS1 RNA-binding domain"/>
    <property type="match status" value="1"/>
</dbReference>
<accession>D8S6C0</accession>
<dbReference type="NCBIfam" id="TIGR00952">
    <property type="entry name" value="S15_bact"/>
    <property type="match status" value="1"/>
</dbReference>
<dbReference type="KEGG" id="smo:SELMODRAFT_444084"/>
<keyword evidence="7" id="KW-1185">Reference proteome</keyword>
<evidence type="ECO:0000256" key="1">
    <source>
        <dbReference type="ARBA" id="ARBA00008434"/>
    </source>
</evidence>
<dbReference type="CDD" id="cd00353">
    <property type="entry name" value="Ribosomal_S15p_S13e"/>
    <property type="match status" value="1"/>
</dbReference>
<evidence type="ECO:0000256" key="5">
    <source>
        <dbReference type="SAM" id="MobiDB-lite"/>
    </source>
</evidence>
<feature type="region of interest" description="Disordered" evidence="5">
    <location>
        <begin position="288"/>
        <end position="322"/>
    </location>
</feature>
<dbReference type="InterPro" id="IPR000589">
    <property type="entry name" value="Ribosomal_uS15"/>
</dbReference>
<reference evidence="6 7" key="1">
    <citation type="journal article" date="2011" name="Science">
        <title>The Selaginella genome identifies genetic changes associated with the evolution of vascular plants.</title>
        <authorList>
            <person name="Banks J.A."/>
            <person name="Nishiyama T."/>
            <person name="Hasebe M."/>
            <person name="Bowman J.L."/>
            <person name="Gribskov M."/>
            <person name="dePamphilis C."/>
            <person name="Albert V.A."/>
            <person name="Aono N."/>
            <person name="Aoyama T."/>
            <person name="Ambrose B.A."/>
            <person name="Ashton N.W."/>
            <person name="Axtell M.J."/>
            <person name="Barker E."/>
            <person name="Barker M.S."/>
            <person name="Bennetzen J.L."/>
            <person name="Bonawitz N.D."/>
            <person name="Chapple C."/>
            <person name="Cheng C."/>
            <person name="Correa L.G."/>
            <person name="Dacre M."/>
            <person name="DeBarry J."/>
            <person name="Dreyer I."/>
            <person name="Elias M."/>
            <person name="Engstrom E.M."/>
            <person name="Estelle M."/>
            <person name="Feng L."/>
            <person name="Finet C."/>
            <person name="Floyd S.K."/>
            <person name="Frommer W.B."/>
            <person name="Fujita T."/>
            <person name="Gramzow L."/>
            <person name="Gutensohn M."/>
            <person name="Harholt J."/>
            <person name="Hattori M."/>
            <person name="Heyl A."/>
            <person name="Hirai T."/>
            <person name="Hiwatashi Y."/>
            <person name="Ishikawa M."/>
            <person name="Iwata M."/>
            <person name="Karol K.G."/>
            <person name="Koehler B."/>
            <person name="Kolukisaoglu U."/>
            <person name="Kubo M."/>
            <person name="Kurata T."/>
            <person name="Lalonde S."/>
            <person name="Li K."/>
            <person name="Li Y."/>
            <person name="Litt A."/>
            <person name="Lyons E."/>
            <person name="Manning G."/>
            <person name="Maruyama T."/>
            <person name="Michael T.P."/>
            <person name="Mikami K."/>
            <person name="Miyazaki S."/>
            <person name="Morinaga S."/>
            <person name="Murata T."/>
            <person name="Mueller-Roeber B."/>
            <person name="Nelson D.R."/>
            <person name="Obara M."/>
            <person name="Oguri Y."/>
            <person name="Olmstead R.G."/>
            <person name="Onodera N."/>
            <person name="Petersen B.L."/>
            <person name="Pils B."/>
            <person name="Prigge M."/>
            <person name="Rensing S.A."/>
            <person name="Riano-Pachon D.M."/>
            <person name="Roberts A.W."/>
            <person name="Sato Y."/>
            <person name="Scheller H.V."/>
            <person name="Schulz B."/>
            <person name="Schulz C."/>
            <person name="Shakirov E.V."/>
            <person name="Shibagaki N."/>
            <person name="Shinohara N."/>
            <person name="Shippen D.E."/>
            <person name="Soerensen I."/>
            <person name="Sotooka R."/>
            <person name="Sugimoto N."/>
            <person name="Sugita M."/>
            <person name="Sumikawa N."/>
            <person name="Tanurdzic M."/>
            <person name="Theissen G."/>
            <person name="Ulvskov P."/>
            <person name="Wakazuki S."/>
            <person name="Weng J.K."/>
            <person name="Willats W.W."/>
            <person name="Wipf D."/>
            <person name="Wolf P.G."/>
            <person name="Yang L."/>
            <person name="Zimmer A.D."/>
            <person name="Zhu Q."/>
            <person name="Mitros T."/>
            <person name="Hellsten U."/>
            <person name="Loque D."/>
            <person name="Otillar R."/>
            <person name="Salamov A."/>
            <person name="Schmutz J."/>
            <person name="Shapiro H."/>
            <person name="Lindquist E."/>
            <person name="Lucas S."/>
            <person name="Rokhsar D."/>
            <person name="Grigoriev I.V."/>
        </authorList>
    </citation>
    <scope>NUCLEOTIDE SEQUENCE [LARGE SCALE GENOMIC DNA]</scope>
</reference>
<dbReference type="InterPro" id="IPR009068">
    <property type="entry name" value="uS15_NS1_RNA-bd_sf"/>
</dbReference>
<evidence type="ECO:0000313" key="6">
    <source>
        <dbReference type="EMBL" id="EFJ19915.1"/>
    </source>
</evidence>
<dbReference type="InterPro" id="IPR005290">
    <property type="entry name" value="Ribosomal_uS15_bac-type"/>
</dbReference>
<dbReference type="GO" id="GO:0003735">
    <property type="term" value="F:structural constituent of ribosome"/>
    <property type="evidence" value="ECO:0007669"/>
    <property type="project" value="InterPro"/>
</dbReference>
<feature type="compositionally biased region" description="Basic residues" evidence="5">
    <location>
        <begin position="293"/>
        <end position="322"/>
    </location>
</feature>
<dbReference type="SMART" id="SM01387">
    <property type="entry name" value="Ribosomal_S15"/>
    <property type="match status" value="1"/>
</dbReference>
<dbReference type="Gramene" id="EFJ19915">
    <property type="protein sequence ID" value="EFJ19915"/>
    <property type="gene ID" value="SELMODRAFT_444084"/>
</dbReference>
<dbReference type="HAMAP" id="MF_01343_B">
    <property type="entry name" value="Ribosomal_uS15_B"/>
    <property type="match status" value="1"/>
</dbReference>